<dbReference type="EMBL" id="ON366412">
    <property type="protein sequence ID" value="USL89542.1"/>
    <property type="molecule type" value="Genomic_DNA"/>
</dbReference>
<organism evidence="1 2">
    <name type="scientific">Bacillus phage vB_BceP_LY3</name>
    <dbReference type="NCBI Taxonomy" id="2950458"/>
    <lineage>
        <taxon>Viruses</taxon>
        <taxon>Duplodnaviria</taxon>
        <taxon>Heunggongvirae</taxon>
        <taxon>Uroviricota</taxon>
        <taxon>Caudoviricetes</taxon>
        <taxon>Salasmaviridae</taxon>
        <taxon>Northropvirinae</taxon>
        <taxon>Layangcvirus</taxon>
        <taxon>Layangcvirus LY3</taxon>
    </lineage>
</organism>
<reference evidence="1" key="1">
    <citation type="submission" date="2022-04" db="EMBL/GenBank/DDBJ databases">
        <authorList>
            <person name="Yang M."/>
            <person name="Tan S."/>
        </authorList>
    </citation>
    <scope>NUCLEOTIDE SEQUENCE</scope>
</reference>
<proteinExistence type="predicted"/>
<sequence>MDFKRLQEIATEFEAPETEASQKSKLFDELSEGVGKLISAQEKINEQLEQTKEANLQLQKTNSHYANRLASQYVDAEKVVEQKKVEEKKTRTLSDALGL</sequence>
<accession>A0AAE9S2C4</accession>
<evidence type="ECO:0000313" key="1">
    <source>
        <dbReference type="EMBL" id="USL89542.1"/>
    </source>
</evidence>
<name>A0AAE9S2C4_9CAUD</name>
<protein>
    <submittedName>
        <fullName evidence="1">Scaffold protein</fullName>
    </submittedName>
</protein>
<gene>
    <name evidence="1" type="ORF">vBBcePLY3_00031</name>
</gene>
<keyword evidence="2" id="KW-1185">Reference proteome</keyword>
<dbReference type="Proteomes" id="UP001216218">
    <property type="component" value="Segment"/>
</dbReference>
<evidence type="ECO:0000313" key="2">
    <source>
        <dbReference type="Proteomes" id="UP001216218"/>
    </source>
</evidence>